<reference evidence="2 3" key="1">
    <citation type="submission" date="2018-06" db="EMBL/GenBank/DDBJ databases">
        <title>Comparative genomics reveals the genomic features of Rhizophagus irregularis, R. cerebriforme, R. diaphanum and Gigaspora rosea, and their symbiotic lifestyle signature.</title>
        <authorList>
            <person name="Morin E."/>
            <person name="San Clemente H."/>
            <person name="Chen E.C.H."/>
            <person name="De La Providencia I."/>
            <person name="Hainaut M."/>
            <person name="Kuo A."/>
            <person name="Kohler A."/>
            <person name="Murat C."/>
            <person name="Tang N."/>
            <person name="Roy S."/>
            <person name="Loubradou J."/>
            <person name="Henrissat B."/>
            <person name="Grigoriev I.V."/>
            <person name="Corradi N."/>
            <person name="Roux C."/>
            <person name="Martin F.M."/>
        </authorList>
    </citation>
    <scope>NUCLEOTIDE SEQUENCE [LARGE SCALE GENOMIC DNA]</scope>
    <source>
        <strain evidence="2 3">DAOM 227022</strain>
    </source>
</reference>
<feature type="signal peptide" evidence="1">
    <location>
        <begin position="1"/>
        <end position="19"/>
    </location>
</feature>
<dbReference type="OrthoDB" id="10475194at2759"/>
<evidence type="ECO:0000313" key="3">
    <source>
        <dbReference type="Proteomes" id="UP000265703"/>
    </source>
</evidence>
<gene>
    <name evidence="2" type="ORF">C1645_744280</name>
</gene>
<accession>A0A397S5T9</accession>
<keyword evidence="3" id="KW-1185">Reference proteome</keyword>
<evidence type="ECO:0000256" key="1">
    <source>
        <dbReference type="SAM" id="SignalP"/>
    </source>
</evidence>
<sequence length="143" mass="15959">MANAIFILLLTIFPYALFAQCCPKAGTFAIFPLTLPKQPFEVIVTEPLYFYNEPCKSDSKGPVAPKSNSPYPPGTYLLKGPPGFVTEGQCLPYSQGETSVWFLVNQGYFHPGGTNMLDSLPPNVRSPICYDHIRYKKSRDNFI</sequence>
<evidence type="ECO:0000313" key="2">
    <source>
        <dbReference type="EMBL" id="RIA81750.1"/>
    </source>
</evidence>
<comment type="caution">
    <text evidence="2">The sequence shown here is derived from an EMBL/GenBank/DDBJ whole genome shotgun (WGS) entry which is preliminary data.</text>
</comment>
<name>A0A397S5T9_9GLOM</name>
<dbReference type="Proteomes" id="UP000265703">
    <property type="component" value="Unassembled WGS sequence"/>
</dbReference>
<protein>
    <submittedName>
        <fullName evidence="2">Uncharacterized protein</fullName>
    </submittedName>
</protein>
<dbReference type="AlphaFoldDB" id="A0A397S5T9"/>
<feature type="chain" id="PRO_5017176951" evidence="1">
    <location>
        <begin position="20"/>
        <end position="143"/>
    </location>
</feature>
<dbReference type="EMBL" id="QKYT01000749">
    <property type="protein sequence ID" value="RIA81750.1"/>
    <property type="molecule type" value="Genomic_DNA"/>
</dbReference>
<keyword evidence="1" id="KW-0732">Signal</keyword>
<organism evidence="2 3">
    <name type="scientific">Glomus cerebriforme</name>
    <dbReference type="NCBI Taxonomy" id="658196"/>
    <lineage>
        <taxon>Eukaryota</taxon>
        <taxon>Fungi</taxon>
        <taxon>Fungi incertae sedis</taxon>
        <taxon>Mucoromycota</taxon>
        <taxon>Glomeromycotina</taxon>
        <taxon>Glomeromycetes</taxon>
        <taxon>Glomerales</taxon>
        <taxon>Glomeraceae</taxon>
        <taxon>Glomus</taxon>
    </lineage>
</organism>
<proteinExistence type="predicted"/>